<dbReference type="OrthoDB" id="5292592at2"/>
<accession>A0A2C6DN35</accession>
<dbReference type="STRING" id="1111728.GCA_000427805_03407"/>
<comment type="caution">
    <text evidence="8">The sequence shown here is derived from an EMBL/GenBank/DDBJ whole genome shotgun (WGS) entry which is preliminary data.</text>
</comment>
<dbReference type="NCBIfam" id="NF041854">
    <property type="entry name" value="ABC_perm_YbbP"/>
    <property type="match status" value="1"/>
</dbReference>
<feature type="transmembrane region" description="Helical" evidence="6">
    <location>
        <begin position="450"/>
        <end position="473"/>
    </location>
</feature>
<dbReference type="RefSeq" id="WP_029095508.1">
    <property type="nucleotide sequence ID" value="NZ_PDDX01000001.1"/>
</dbReference>
<evidence type="ECO:0000313" key="9">
    <source>
        <dbReference type="Proteomes" id="UP000224974"/>
    </source>
</evidence>
<feature type="transmembrane region" description="Helical" evidence="6">
    <location>
        <begin position="295"/>
        <end position="325"/>
    </location>
</feature>
<evidence type="ECO:0000256" key="5">
    <source>
        <dbReference type="ARBA" id="ARBA00023136"/>
    </source>
</evidence>
<evidence type="ECO:0000313" key="8">
    <source>
        <dbReference type="EMBL" id="PHI30113.1"/>
    </source>
</evidence>
<gene>
    <name evidence="8" type="ORF">CRN84_12555</name>
</gene>
<evidence type="ECO:0000256" key="3">
    <source>
        <dbReference type="ARBA" id="ARBA00022692"/>
    </source>
</evidence>
<evidence type="ECO:0000256" key="1">
    <source>
        <dbReference type="ARBA" id="ARBA00004651"/>
    </source>
</evidence>
<dbReference type="InterPro" id="IPR038766">
    <property type="entry name" value="Membrane_comp_ABC_pdt"/>
</dbReference>
<sequence length="811" mass="90734">MIWNWFWREWRSPSLLIVWLSLTLAVACVLALGNISDRMEQALSQQSRDFISADRVLTSSRPVAEEWLQQAEKDQLTLSRQLSFMTMAYANDVPLLSAIKAVDLNYPLYGSLETAPANIKPEAGTVLVDPRLLALMNTKVGDSIDVGDGTFRIAGEVVQEPDAGFHPFQTAPRILINYADIDKTGAVQPGSRLTYRYLFSGSEQNLTRYGDFLAGKLSPDQRWFGAEQSGTAVGKSLERAQNFLLLSAILTLLLSVAAVAVSMSHYCRSRYNLIAVLKTLGAGRKSLRKLIIGQWLSVLTLAALAGCSLGLLFERVLLILLSPILPKVMPQPGLWPWFWSIGALVFISLMVGLRPYKQLLATRPLRVLRKDTISDVWPLKVYLPAMLLVVLCLLTALVGFNSMWWGALLGILALALLLGALGWCSLLLLRRVTLKSLALRLAVNRLLRQPWITTSQLSAFSFSFMLLALLFVLRGELLSRWQQQIPPDSPNYFVMNITKQQLPDLQNFFDEHHIKPGEFYPIIRVRLTEINQQQATERVKENDPAGEAVNRELNLTWLSGEKASPNEVTAGVWPPKAGEVSIDQGLAERLGVSIGDTLAFTGDTQRFEATISSLRRVDWESLKPNFYFIFPEGGLDNLPQTYLTSFRYQENGVVLVQLNRQFPTLSLMDIGNILKQITTVFQQVGRALEAMVALVIACGTLLLFAQVQVGMRQRRQELVVYRTLGAGKRLLRNTLWSEFALLGLAAGVTAALGAEISLWWLQYKVFEFPWQPNYMMWILLPVISAALLSLCGGWLGVSLLKGQALYRRYQE</sequence>
<evidence type="ECO:0000256" key="4">
    <source>
        <dbReference type="ARBA" id="ARBA00022989"/>
    </source>
</evidence>
<keyword evidence="4 6" id="KW-1133">Transmembrane helix</keyword>
<feature type="transmembrane region" description="Helical" evidence="6">
    <location>
        <begin position="404"/>
        <end position="429"/>
    </location>
</feature>
<evidence type="ECO:0000259" key="7">
    <source>
        <dbReference type="Pfam" id="PF02687"/>
    </source>
</evidence>
<name>A0A2C6DN35_9GAMM</name>
<reference evidence="9" key="1">
    <citation type="submission" date="2017-09" db="EMBL/GenBank/DDBJ databases">
        <title>FDA dAtabase for Regulatory Grade micrObial Sequences (FDA-ARGOS): Supporting development and validation of Infectious Disease Dx tests.</title>
        <authorList>
            <person name="Minogue T."/>
            <person name="Wolcott M."/>
            <person name="Wasieloski L."/>
            <person name="Aguilar W."/>
            <person name="Moore D."/>
            <person name="Tallon L."/>
            <person name="Sadzewicz L."/>
            <person name="Ott S."/>
            <person name="Zhao X."/>
            <person name="Nagaraj S."/>
            <person name="Vavikolanu K."/>
            <person name="Aluvathingal J."/>
            <person name="Nadendla S."/>
            <person name="Sichtig H."/>
        </authorList>
    </citation>
    <scope>NUCLEOTIDE SEQUENCE [LARGE SCALE GENOMIC DNA]</scope>
    <source>
        <strain evidence="9">FDAARGOS_387</strain>
    </source>
</reference>
<feature type="transmembrane region" description="Helical" evidence="6">
    <location>
        <begin position="739"/>
        <end position="762"/>
    </location>
</feature>
<dbReference type="Proteomes" id="UP000224974">
    <property type="component" value="Unassembled WGS sequence"/>
</dbReference>
<keyword evidence="2" id="KW-1003">Cell membrane</keyword>
<keyword evidence="5 6" id="KW-0472">Membrane</keyword>
<feature type="transmembrane region" description="Helical" evidence="6">
    <location>
        <begin position="687"/>
        <end position="705"/>
    </location>
</feature>
<feature type="transmembrane region" description="Helical" evidence="6">
    <location>
        <begin position="243"/>
        <end position="263"/>
    </location>
</feature>
<feature type="transmembrane region" description="Helical" evidence="6">
    <location>
        <begin position="337"/>
        <end position="356"/>
    </location>
</feature>
<dbReference type="PANTHER" id="PTHR30287">
    <property type="entry name" value="MEMBRANE COMPONENT OF PREDICTED ABC SUPERFAMILY METABOLITE UPTAKE TRANSPORTER"/>
    <property type="match status" value="1"/>
</dbReference>
<dbReference type="InterPro" id="IPR049727">
    <property type="entry name" value="YbbP"/>
</dbReference>
<dbReference type="InterPro" id="IPR003838">
    <property type="entry name" value="ABC3_permease_C"/>
</dbReference>
<evidence type="ECO:0000256" key="2">
    <source>
        <dbReference type="ARBA" id="ARBA00022475"/>
    </source>
</evidence>
<dbReference type="Pfam" id="PF02687">
    <property type="entry name" value="FtsX"/>
    <property type="match status" value="2"/>
</dbReference>
<keyword evidence="9" id="KW-1185">Reference proteome</keyword>
<protein>
    <submittedName>
        <fullName evidence="8">ABC transporter permease</fullName>
    </submittedName>
</protein>
<comment type="subcellular location">
    <subcellularLocation>
        <location evidence="1">Cell membrane</location>
        <topology evidence="1">Multi-pass membrane protein</topology>
    </subcellularLocation>
</comment>
<proteinExistence type="predicted"/>
<feature type="transmembrane region" description="Helical" evidence="6">
    <location>
        <begin position="377"/>
        <end position="398"/>
    </location>
</feature>
<feature type="domain" description="ABC3 transporter permease C-terminal" evidence="7">
    <location>
        <begin position="691"/>
        <end position="799"/>
    </location>
</feature>
<feature type="transmembrane region" description="Helical" evidence="6">
    <location>
        <begin position="774"/>
        <end position="800"/>
    </location>
</feature>
<dbReference type="EMBL" id="PDDX01000001">
    <property type="protein sequence ID" value="PHI30113.1"/>
    <property type="molecule type" value="Genomic_DNA"/>
</dbReference>
<feature type="domain" description="ABC3 transporter permease C-terminal" evidence="7">
    <location>
        <begin position="247"/>
        <end position="360"/>
    </location>
</feature>
<dbReference type="AlphaFoldDB" id="A0A2C6DN35"/>
<evidence type="ECO:0000256" key="6">
    <source>
        <dbReference type="SAM" id="Phobius"/>
    </source>
</evidence>
<dbReference type="PANTHER" id="PTHR30287:SF1">
    <property type="entry name" value="INNER MEMBRANE PROTEIN"/>
    <property type="match status" value="1"/>
</dbReference>
<keyword evidence="3 6" id="KW-0812">Transmembrane</keyword>
<organism evidence="8 9">
    <name type="scientific">Budvicia aquatica</name>
    <dbReference type="NCBI Taxonomy" id="82979"/>
    <lineage>
        <taxon>Bacteria</taxon>
        <taxon>Pseudomonadati</taxon>
        <taxon>Pseudomonadota</taxon>
        <taxon>Gammaproteobacteria</taxon>
        <taxon>Enterobacterales</taxon>
        <taxon>Budviciaceae</taxon>
        <taxon>Budvicia</taxon>
    </lineage>
</organism>
<dbReference type="GO" id="GO:0005886">
    <property type="term" value="C:plasma membrane"/>
    <property type="evidence" value="ECO:0007669"/>
    <property type="project" value="UniProtKB-SubCell"/>
</dbReference>